<protein>
    <submittedName>
        <fullName evidence="3">Fatty-acyl-CoA synthase</fullName>
    </submittedName>
</protein>
<dbReference type="Gene3D" id="3.40.50.12780">
    <property type="entry name" value="N-terminal domain of ligase-like"/>
    <property type="match status" value="1"/>
</dbReference>
<feature type="domain" description="AMP-dependent synthetase/ligase" evidence="1">
    <location>
        <begin position="10"/>
        <end position="381"/>
    </location>
</feature>
<comment type="caution">
    <text evidence="3">The sequence shown here is derived from an EMBL/GenBank/DDBJ whole genome shotgun (WGS) entry which is preliminary data.</text>
</comment>
<dbReference type="GO" id="GO:0016878">
    <property type="term" value="F:acid-thiol ligase activity"/>
    <property type="evidence" value="ECO:0007669"/>
    <property type="project" value="UniProtKB-ARBA"/>
</dbReference>
<dbReference type="InterPro" id="IPR045851">
    <property type="entry name" value="AMP-bd_C_sf"/>
</dbReference>
<dbReference type="InterPro" id="IPR000873">
    <property type="entry name" value="AMP-dep_synth/lig_dom"/>
</dbReference>
<proteinExistence type="predicted"/>
<dbReference type="InterPro" id="IPR042099">
    <property type="entry name" value="ANL_N_sf"/>
</dbReference>
<feature type="domain" description="AMP-binding enzyme C-terminal" evidence="2">
    <location>
        <begin position="442"/>
        <end position="516"/>
    </location>
</feature>
<dbReference type="NCBIfam" id="NF005863">
    <property type="entry name" value="PRK07798.1"/>
    <property type="match status" value="1"/>
</dbReference>
<evidence type="ECO:0000313" key="4">
    <source>
        <dbReference type="Proteomes" id="UP000316706"/>
    </source>
</evidence>
<dbReference type="EMBL" id="VFPO01000001">
    <property type="protein sequence ID" value="TQM69723.1"/>
    <property type="molecule type" value="Genomic_DNA"/>
</dbReference>
<evidence type="ECO:0000313" key="3">
    <source>
        <dbReference type="EMBL" id="TQM69723.1"/>
    </source>
</evidence>
<dbReference type="SUPFAM" id="SSF56801">
    <property type="entry name" value="Acetyl-CoA synthetase-like"/>
    <property type="match status" value="1"/>
</dbReference>
<dbReference type="PROSITE" id="PS00455">
    <property type="entry name" value="AMP_BINDING"/>
    <property type="match status" value="1"/>
</dbReference>
<evidence type="ECO:0000259" key="1">
    <source>
        <dbReference type="Pfam" id="PF00501"/>
    </source>
</evidence>
<dbReference type="Pfam" id="PF13193">
    <property type="entry name" value="AMP-binding_C"/>
    <property type="match status" value="1"/>
</dbReference>
<accession>A0A543IGK7</accession>
<sequence length="533" mass="56805">MADWDFASVFEAVSRVFPERVALVHGDRRTTWAELDANASALAGALGDAGLRPGDVVAEYLRNGPEYIEAFYAASKAALAPMNTNYRYVDDELVQIWTDADVKAVVYAAEFRDRVARVRDRVPSVRAWIEVGGDGYAPGWVTPYSEALAHTPRPHGGGSADSLILIYTGGTTGQPKGVMWRQADILSLLNSQNAAPLPDHGDTAAIERHLREKSRELRALTASPLMHGAGLFFTIAALSAGSTIVTLTGTSFSAEELLDTAERERVASLAIVGDAFARPLLAALDAEPGRWDLSSLRLVFSSGVMWSSEVKSGLLKHLPRVRLLDGLGSSEASAVASTVSTAGNVADTATFRPSDRAAILLDDGTLAEPGDGRVGRLAVTGWIPVGYLNDPEKSARTFVEAAGRRWSVPGDLATLEADGTIRLLGRGSGVINTGGEKVFAEEVEEVLKKHPAVADAAVVGVPDDRLGRKVVALVEADGEEPSIEELRAHARSMLAGYKVPREIGFVETVGRGANGKLDHRALTALAEERWGRA</sequence>
<dbReference type="AlphaFoldDB" id="A0A543IGK7"/>
<dbReference type="RefSeq" id="WP_185758854.1">
    <property type="nucleotide sequence ID" value="NZ_VFPO01000001.1"/>
</dbReference>
<keyword evidence="4" id="KW-1185">Reference proteome</keyword>
<organism evidence="3 4">
    <name type="scientific">Actinomadura hallensis</name>
    <dbReference type="NCBI Taxonomy" id="337895"/>
    <lineage>
        <taxon>Bacteria</taxon>
        <taxon>Bacillati</taxon>
        <taxon>Actinomycetota</taxon>
        <taxon>Actinomycetes</taxon>
        <taxon>Streptosporangiales</taxon>
        <taxon>Thermomonosporaceae</taxon>
        <taxon>Actinomadura</taxon>
    </lineage>
</organism>
<dbReference type="InterPro" id="IPR025110">
    <property type="entry name" value="AMP-bd_C"/>
</dbReference>
<gene>
    <name evidence="3" type="ORF">FHX41_3430</name>
</gene>
<dbReference type="InterPro" id="IPR020845">
    <property type="entry name" value="AMP-binding_CS"/>
</dbReference>
<dbReference type="PANTHER" id="PTHR43767:SF1">
    <property type="entry name" value="NONRIBOSOMAL PEPTIDE SYNTHASE PES1 (EUROFUNG)-RELATED"/>
    <property type="match status" value="1"/>
</dbReference>
<dbReference type="Proteomes" id="UP000316706">
    <property type="component" value="Unassembled WGS sequence"/>
</dbReference>
<reference evidence="3 4" key="1">
    <citation type="submission" date="2019-06" db="EMBL/GenBank/DDBJ databases">
        <title>Sequencing the genomes of 1000 actinobacteria strains.</title>
        <authorList>
            <person name="Klenk H.-P."/>
        </authorList>
    </citation>
    <scope>NUCLEOTIDE SEQUENCE [LARGE SCALE GENOMIC DNA]</scope>
    <source>
        <strain evidence="3 4">DSM 45043</strain>
    </source>
</reference>
<dbReference type="Pfam" id="PF00501">
    <property type="entry name" value="AMP-binding"/>
    <property type="match status" value="1"/>
</dbReference>
<evidence type="ECO:0000259" key="2">
    <source>
        <dbReference type="Pfam" id="PF13193"/>
    </source>
</evidence>
<name>A0A543IGK7_9ACTN</name>
<dbReference type="Gene3D" id="3.30.300.30">
    <property type="match status" value="1"/>
</dbReference>
<dbReference type="PANTHER" id="PTHR43767">
    <property type="entry name" value="LONG-CHAIN-FATTY-ACID--COA LIGASE"/>
    <property type="match status" value="1"/>
</dbReference>
<dbReference type="InterPro" id="IPR050237">
    <property type="entry name" value="ATP-dep_AMP-bd_enzyme"/>
</dbReference>